<keyword evidence="2" id="KW-0539">Nucleus</keyword>
<keyword evidence="6" id="KW-1185">Reference proteome</keyword>
<evidence type="ECO:0000313" key="6">
    <source>
        <dbReference type="Proteomes" id="UP000801428"/>
    </source>
</evidence>
<feature type="region of interest" description="Disordered" evidence="3">
    <location>
        <begin position="1"/>
        <end position="62"/>
    </location>
</feature>
<dbReference type="SUPFAM" id="SSF48150">
    <property type="entry name" value="DNA-glycosylase"/>
    <property type="match status" value="1"/>
</dbReference>
<dbReference type="InterPro" id="IPR003265">
    <property type="entry name" value="HhH-GPD_domain"/>
</dbReference>
<dbReference type="PANTHER" id="PTHR15074">
    <property type="entry name" value="METHYL-CPG-BINDING PROTEIN"/>
    <property type="match status" value="1"/>
</dbReference>
<comment type="caution">
    <text evidence="5">The sequence shown here is derived from an EMBL/GenBank/DDBJ whole genome shotgun (WGS) entry which is preliminary data.</text>
</comment>
<dbReference type="Pfam" id="PF00730">
    <property type="entry name" value="HhH-GPD"/>
    <property type="match status" value="1"/>
</dbReference>
<name>A0A9P4T3N6_CURKU</name>
<dbReference type="EMBL" id="SWKU01000056">
    <property type="protein sequence ID" value="KAF2993269.1"/>
    <property type="molecule type" value="Genomic_DNA"/>
</dbReference>
<accession>A0A9P4T3N6</accession>
<organism evidence="5 6">
    <name type="scientific">Curvularia kusanoi</name>
    <name type="common">Cochliobolus kusanoi</name>
    <dbReference type="NCBI Taxonomy" id="90978"/>
    <lineage>
        <taxon>Eukaryota</taxon>
        <taxon>Fungi</taxon>
        <taxon>Dikarya</taxon>
        <taxon>Ascomycota</taxon>
        <taxon>Pezizomycotina</taxon>
        <taxon>Dothideomycetes</taxon>
        <taxon>Pleosporomycetidae</taxon>
        <taxon>Pleosporales</taxon>
        <taxon>Pleosporineae</taxon>
        <taxon>Pleosporaceae</taxon>
        <taxon>Curvularia</taxon>
    </lineage>
</organism>
<dbReference type="GO" id="GO:0003824">
    <property type="term" value="F:catalytic activity"/>
    <property type="evidence" value="ECO:0007669"/>
    <property type="project" value="InterPro"/>
</dbReference>
<gene>
    <name evidence="5" type="ORF">E8E13_001572</name>
</gene>
<feature type="domain" description="HhH-GPD" evidence="4">
    <location>
        <begin position="88"/>
        <end position="176"/>
    </location>
</feature>
<feature type="compositionally biased region" description="Polar residues" evidence="3">
    <location>
        <begin position="1"/>
        <end position="21"/>
    </location>
</feature>
<protein>
    <recommendedName>
        <fullName evidence="4">HhH-GPD domain-containing protein</fullName>
    </recommendedName>
</protein>
<comment type="subcellular location">
    <subcellularLocation>
        <location evidence="1">Nucleus</location>
    </subcellularLocation>
</comment>
<reference evidence="5" key="1">
    <citation type="submission" date="2019-04" db="EMBL/GenBank/DDBJ databases">
        <title>Sequencing of skin fungus with MAO and IRED activity.</title>
        <authorList>
            <person name="Marsaioli A.J."/>
            <person name="Bonatto J.M.C."/>
            <person name="Reis Junior O."/>
        </authorList>
    </citation>
    <scope>NUCLEOTIDE SEQUENCE</scope>
    <source>
        <strain evidence="5">30M1</strain>
    </source>
</reference>
<dbReference type="InterPro" id="IPR011257">
    <property type="entry name" value="DNA_glycosylase"/>
</dbReference>
<feature type="compositionally biased region" description="Basic and acidic residues" evidence="3">
    <location>
        <begin position="263"/>
        <end position="280"/>
    </location>
</feature>
<dbReference type="Proteomes" id="UP000801428">
    <property type="component" value="Unassembled WGS sequence"/>
</dbReference>
<dbReference type="OrthoDB" id="10265068at2759"/>
<evidence type="ECO:0000259" key="4">
    <source>
        <dbReference type="Pfam" id="PF00730"/>
    </source>
</evidence>
<proteinExistence type="predicted"/>
<dbReference type="GO" id="GO:0005634">
    <property type="term" value="C:nucleus"/>
    <property type="evidence" value="ECO:0007669"/>
    <property type="project" value="UniProtKB-SubCell"/>
</dbReference>
<dbReference type="InterPro" id="IPR045138">
    <property type="entry name" value="MeCP2/MBD4"/>
</dbReference>
<evidence type="ECO:0000313" key="5">
    <source>
        <dbReference type="EMBL" id="KAF2993269.1"/>
    </source>
</evidence>
<dbReference type="GO" id="GO:0006285">
    <property type="term" value="P:base-excision repair, AP site formation"/>
    <property type="evidence" value="ECO:0007669"/>
    <property type="project" value="UniProtKB-ARBA"/>
</dbReference>
<feature type="compositionally biased region" description="Basic residues" evidence="3">
    <location>
        <begin position="28"/>
        <end position="52"/>
    </location>
</feature>
<evidence type="ECO:0000256" key="3">
    <source>
        <dbReference type="SAM" id="MobiDB-lite"/>
    </source>
</evidence>
<evidence type="ECO:0000256" key="1">
    <source>
        <dbReference type="ARBA" id="ARBA00004123"/>
    </source>
</evidence>
<feature type="region of interest" description="Disordered" evidence="3">
    <location>
        <begin position="263"/>
        <end position="287"/>
    </location>
</feature>
<dbReference type="GO" id="GO:0003677">
    <property type="term" value="F:DNA binding"/>
    <property type="evidence" value="ECO:0007669"/>
    <property type="project" value="InterPro"/>
</dbReference>
<dbReference type="PANTHER" id="PTHR15074:SF0">
    <property type="entry name" value="METHYL-CPG-BINDING DOMAIN PROTEIN 4-LIKE PROTEIN"/>
    <property type="match status" value="1"/>
</dbReference>
<sequence>MVTTRSQTTVPQQTPATNSAPTPDRSITTKKRKRKPTPRTSHHFHPQARKANRPIQIPQPSDLPFQLRPADYGLIQERIRDSLYALVVQVILWNQTHGQAARPILFQLLSLYPTPFHLSTAALPSLTSLLQPLGLHNIRAKRLIALASAWLAAPPCKERRYRRLHYPQKGAGVDIKPDEVLGPSDPREGWEIAHLPGMGPYALDSYRIFYRDRLRGVQEGSGEEPEWKRVVPLDKDLKPYLKWRWAREGWDWDEVTGKRRELSVQEVEKVEEDAAQRSVKDAGPGTQ</sequence>
<evidence type="ECO:0000256" key="2">
    <source>
        <dbReference type="ARBA" id="ARBA00023242"/>
    </source>
</evidence>
<dbReference type="AlphaFoldDB" id="A0A9P4T3N6"/>
<dbReference type="Gene3D" id="1.10.340.30">
    <property type="entry name" value="Hypothetical protein, domain 2"/>
    <property type="match status" value="1"/>
</dbReference>